<evidence type="ECO:0000313" key="8">
    <source>
        <dbReference type="Proteomes" id="UP000561438"/>
    </source>
</evidence>
<comment type="catalytic activity">
    <reaction evidence="5">
        <text>GDP-beta-L-fucose + NADP(+) = GDP-4-dehydro-alpha-D-rhamnose + NADPH + H(+)</text>
        <dbReference type="Rhea" id="RHEA:18885"/>
        <dbReference type="ChEBI" id="CHEBI:15378"/>
        <dbReference type="ChEBI" id="CHEBI:57273"/>
        <dbReference type="ChEBI" id="CHEBI:57783"/>
        <dbReference type="ChEBI" id="CHEBI:57964"/>
        <dbReference type="ChEBI" id="CHEBI:58349"/>
        <dbReference type="EC" id="1.1.1.271"/>
    </reaction>
</comment>
<feature type="binding site" evidence="5">
    <location>
        <begin position="109"/>
        <end position="112"/>
    </location>
    <ligand>
        <name>NADP(+)</name>
        <dbReference type="ChEBI" id="CHEBI:58349"/>
    </ligand>
</feature>
<dbReference type="CDD" id="cd05239">
    <property type="entry name" value="GDP_FS_SDR_e"/>
    <property type="match status" value="1"/>
</dbReference>
<evidence type="ECO:0000256" key="4">
    <source>
        <dbReference type="ARBA" id="ARBA00023235"/>
    </source>
</evidence>
<dbReference type="RefSeq" id="WP_176267356.1">
    <property type="nucleotide sequence ID" value="NZ_JABWGV010000003.1"/>
</dbReference>
<keyword evidence="8" id="KW-1185">Reference proteome</keyword>
<dbReference type="EMBL" id="JABWGV010000003">
    <property type="protein sequence ID" value="NVD45015.1"/>
    <property type="molecule type" value="Genomic_DNA"/>
</dbReference>
<comment type="pathway">
    <text evidence="5">Nucleotide-sugar biosynthesis; GDP-L-fucose biosynthesis via de novo pathway; GDP-L-fucose from GDP-alpha-D-mannose: step 2/2.</text>
</comment>
<evidence type="ECO:0000256" key="3">
    <source>
        <dbReference type="ARBA" id="ARBA00023002"/>
    </source>
</evidence>
<feature type="active site" description="Proton donor/acceptor" evidence="5">
    <location>
        <position position="140"/>
    </location>
</feature>
<comment type="similarity">
    <text evidence="1 5">Belongs to the NAD(P)-dependent epimerase/dehydratase family. Fucose synthase subfamily.</text>
</comment>
<dbReference type="GO" id="GO:0050577">
    <property type="term" value="F:GDP-L-fucose synthase activity"/>
    <property type="evidence" value="ECO:0007669"/>
    <property type="project" value="UniProtKB-UniRule"/>
</dbReference>
<feature type="binding site" evidence="5">
    <location>
        <begin position="167"/>
        <end position="170"/>
    </location>
    <ligand>
        <name>NADP(+)</name>
        <dbReference type="ChEBI" id="CHEBI:58349"/>
    </ligand>
</feature>
<feature type="binding site" evidence="5">
    <location>
        <position position="144"/>
    </location>
    <ligand>
        <name>NADP(+)</name>
        <dbReference type="ChEBI" id="CHEBI:58349"/>
    </ligand>
</feature>
<protein>
    <recommendedName>
        <fullName evidence="5">GDP-L-fucose synthase</fullName>
        <ecNumber evidence="5">1.1.1.271</ecNumber>
    </recommendedName>
    <alternativeName>
        <fullName evidence="5">GDP-4-keto-6-deoxy-D-mannose-3,5-epimerase-4-reductase</fullName>
    </alternativeName>
</protein>
<dbReference type="SUPFAM" id="SSF51735">
    <property type="entry name" value="NAD(P)-binding Rossmann-fold domains"/>
    <property type="match status" value="1"/>
</dbReference>
<dbReference type="InterPro" id="IPR028614">
    <property type="entry name" value="GDP_fucose/colitose_synth"/>
</dbReference>
<feature type="domain" description="NAD-dependent epimerase/dehydratase" evidence="6">
    <location>
        <begin position="12"/>
        <end position="241"/>
    </location>
</feature>
<feature type="binding site" evidence="5">
    <location>
        <begin position="16"/>
        <end position="22"/>
    </location>
    <ligand>
        <name>NADP(+)</name>
        <dbReference type="ChEBI" id="CHEBI:58349"/>
    </ligand>
</feature>
<dbReference type="Gene3D" id="3.40.50.720">
    <property type="entry name" value="NAD(P)-binding Rossmann-like Domain"/>
    <property type="match status" value="1"/>
</dbReference>
<comment type="function">
    <text evidence="5">Catalyzes the two-step NADP-dependent conversion of GDP-4-dehydro-6-deoxy-D-mannose to GDP-fucose, involving an epimerase and a reductase reaction.</text>
</comment>
<dbReference type="PANTHER" id="PTHR43238:SF1">
    <property type="entry name" value="GDP-L-FUCOSE SYNTHASE"/>
    <property type="match status" value="1"/>
</dbReference>
<dbReference type="UniPathway" id="UPA00128">
    <property type="reaction ID" value="UER00191"/>
</dbReference>
<dbReference type="HAMAP" id="MF_00956">
    <property type="entry name" value="GDP_fucose_synth"/>
    <property type="match status" value="1"/>
</dbReference>
<organism evidence="7 8">
    <name type="scientific">Qipengyuania atrilutea</name>
    <dbReference type="NCBI Taxonomy" id="2744473"/>
    <lineage>
        <taxon>Bacteria</taxon>
        <taxon>Pseudomonadati</taxon>
        <taxon>Pseudomonadota</taxon>
        <taxon>Alphaproteobacteria</taxon>
        <taxon>Sphingomonadales</taxon>
        <taxon>Erythrobacteraceae</taxon>
        <taxon>Qipengyuania</taxon>
    </lineage>
</organism>
<dbReference type="Gene3D" id="3.90.25.10">
    <property type="entry name" value="UDP-galactose 4-epimerase, domain 1"/>
    <property type="match status" value="1"/>
</dbReference>
<evidence type="ECO:0000259" key="6">
    <source>
        <dbReference type="Pfam" id="PF01370"/>
    </source>
</evidence>
<reference evidence="7 8" key="1">
    <citation type="submission" date="2020-06" db="EMBL/GenBank/DDBJ databases">
        <title>Altererythrobacter sp. HHU K3-1.</title>
        <authorList>
            <person name="Zhang D."/>
            <person name="Xue H."/>
        </authorList>
    </citation>
    <scope>NUCLEOTIDE SEQUENCE [LARGE SCALE GENOMIC DNA]</scope>
    <source>
        <strain evidence="7 8">HHU K3-1</strain>
    </source>
</reference>
<dbReference type="GO" id="GO:0070401">
    <property type="term" value="F:NADP+ binding"/>
    <property type="evidence" value="ECO:0007669"/>
    <property type="project" value="UniProtKB-UniRule"/>
</dbReference>
<comment type="caution">
    <text evidence="7">The sequence shown here is derived from an EMBL/GenBank/DDBJ whole genome shotgun (WGS) entry which is preliminary data.</text>
</comment>
<evidence type="ECO:0000256" key="5">
    <source>
        <dbReference type="HAMAP-Rule" id="MF_00956"/>
    </source>
</evidence>
<sequence>MTGTFSLEGKRIYVSGNRGMVGSALIRRLERENCKVLTAPRSMDLREQSQVRDWFAENTPDVVIVAAAKVGGIHANDTKPADFLYDNLMIASNLIEAARQASAEKLLFLGSSCIYPRDALQPLEEAALLTGPLEKTNEWYAIAKIAGIKLCQAYRRQYGCDYVSAMPTNLYGPGDNYDLQTSHVLPALLRKAHEAKARGDDTLPVWGSGRPLREFLHVDDLADACIFLLKHYSGEEHVNVGSGDEVSIAELAGVIKNAVGFEGELVFQADKPDGTPRKLLDCTKLEALGWSARIGLGEGIAATYAEFGASTTHD</sequence>
<dbReference type="GO" id="GO:0042351">
    <property type="term" value="P:'de novo' GDP-L-fucose biosynthetic process"/>
    <property type="evidence" value="ECO:0007669"/>
    <property type="project" value="UniProtKB-UniRule"/>
</dbReference>
<proteinExistence type="inferred from homology"/>
<dbReference type="EC" id="1.1.1.271" evidence="5"/>
<dbReference type="PANTHER" id="PTHR43238">
    <property type="entry name" value="GDP-L-FUCOSE SYNTHASE"/>
    <property type="match status" value="1"/>
</dbReference>
<evidence type="ECO:0000256" key="1">
    <source>
        <dbReference type="ARBA" id="ARBA00005959"/>
    </source>
</evidence>
<keyword evidence="2 5" id="KW-0521">NADP</keyword>
<dbReference type="InterPro" id="IPR001509">
    <property type="entry name" value="Epimerase_deHydtase"/>
</dbReference>
<dbReference type="GO" id="GO:0016853">
    <property type="term" value="F:isomerase activity"/>
    <property type="evidence" value="ECO:0007669"/>
    <property type="project" value="UniProtKB-KW"/>
</dbReference>
<keyword evidence="4 5" id="KW-0413">Isomerase</keyword>
<feature type="site" description="Important for catalytic activity" evidence="5">
    <location>
        <position position="113"/>
    </location>
</feature>
<name>A0A850H740_9SPHN</name>
<feature type="binding site" evidence="5">
    <location>
        <position position="183"/>
    </location>
    <ligand>
        <name>NADP(+)</name>
        <dbReference type="ChEBI" id="CHEBI:58349"/>
    </ligand>
</feature>
<evidence type="ECO:0000256" key="2">
    <source>
        <dbReference type="ARBA" id="ARBA00022857"/>
    </source>
</evidence>
<feature type="binding site" evidence="5">
    <location>
        <position position="213"/>
    </location>
    <ligand>
        <name>substrate</name>
    </ligand>
</feature>
<dbReference type="Proteomes" id="UP000561438">
    <property type="component" value="Unassembled WGS sequence"/>
</dbReference>
<feature type="site" description="Important for catalytic activity" evidence="5">
    <location>
        <position position="111"/>
    </location>
</feature>
<accession>A0A850H740</accession>
<evidence type="ECO:0000313" key="7">
    <source>
        <dbReference type="EMBL" id="NVD45015.1"/>
    </source>
</evidence>
<feature type="binding site" evidence="5">
    <location>
        <position position="206"/>
    </location>
    <ligand>
        <name>substrate</name>
    </ligand>
</feature>
<feature type="binding site" evidence="5">
    <location>
        <position position="191"/>
    </location>
    <ligand>
        <name>substrate</name>
    </ligand>
</feature>
<feature type="binding site" evidence="5">
    <location>
        <position position="273"/>
    </location>
    <ligand>
        <name>substrate</name>
    </ligand>
</feature>
<dbReference type="InterPro" id="IPR036291">
    <property type="entry name" value="NAD(P)-bd_dom_sf"/>
</dbReference>
<dbReference type="Pfam" id="PF01370">
    <property type="entry name" value="Epimerase"/>
    <property type="match status" value="1"/>
</dbReference>
<dbReference type="AlphaFoldDB" id="A0A850H740"/>
<gene>
    <name evidence="5" type="primary">fcl</name>
    <name evidence="7" type="ORF">HUV48_08275</name>
</gene>
<keyword evidence="3 5" id="KW-0560">Oxidoreductase</keyword>
<keyword evidence="5" id="KW-0511">Multifunctional enzyme</keyword>